<dbReference type="Proteomes" id="UP000296049">
    <property type="component" value="Unassembled WGS sequence"/>
</dbReference>
<keyword evidence="1" id="KW-0732">Signal</keyword>
<organism evidence="2 3">
    <name type="scientific">Anas platyrhynchos</name>
    <name type="common">Mallard</name>
    <name type="synonym">Anas boschas</name>
    <dbReference type="NCBI Taxonomy" id="8839"/>
    <lineage>
        <taxon>Eukaryota</taxon>
        <taxon>Metazoa</taxon>
        <taxon>Chordata</taxon>
        <taxon>Craniata</taxon>
        <taxon>Vertebrata</taxon>
        <taxon>Euteleostomi</taxon>
        <taxon>Archelosauria</taxon>
        <taxon>Archosauria</taxon>
        <taxon>Dinosauria</taxon>
        <taxon>Saurischia</taxon>
        <taxon>Theropoda</taxon>
        <taxon>Coelurosauria</taxon>
        <taxon>Aves</taxon>
        <taxon>Neognathae</taxon>
        <taxon>Galloanserae</taxon>
        <taxon>Anseriformes</taxon>
        <taxon>Anatidae</taxon>
        <taxon>Anatinae</taxon>
        <taxon>Anas</taxon>
    </lineage>
</organism>
<sequence length="183" mass="20931">MMLMDLLSLWVTAVFNQYFQDLQANANYLSCQRYFPQVTQKPGSLNVLVTKHLILNNIFSNSCTWYQQGLPQGSSPTLHLGLSLHTVTLQGHRLSPRPTYRDISEIKLPFPYNKRYRSRGKAKTWKQRFKHVKGLCKVTSSCYQQKQNQLSSVGNRSSWDALAYKIHEIASGLLHLPLDAGSM</sequence>
<dbReference type="EMBL" id="KB742878">
    <property type="protein sequence ID" value="EOB03211.1"/>
    <property type="molecule type" value="Genomic_DNA"/>
</dbReference>
<accession>R0JZW3</accession>
<protein>
    <submittedName>
        <fullName evidence="2">Uncharacterized protein</fullName>
    </submittedName>
</protein>
<feature type="chain" id="PRO_5004353879" evidence="1">
    <location>
        <begin position="17"/>
        <end position="183"/>
    </location>
</feature>
<feature type="signal peptide" evidence="1">
    <location>
        <begin position="1"/>
        <end position="16"/>
    </location>
</feature>
<evidence type="ECO:0000313" key="2">
    <source>
        <dbReference type="EMBL" id="EOB03211.1"/>
    </source>
</evidence>
<reference evidence="3" key="1">
    <citation type="journal article" date="2013" name="Nat. Genet.">
        <title>The duck genome and transcriptome provide insight into an avian influenza virus reservoir species.</title>
        <authorList>
            <person name="Huang Y."/>
            <person name="Li Y."/>
            <person name="Burt D.W."/>
            <person name="Chen H."/>
            <person name="Zhang Y."/>
            <person name="Qian W."/>
            <person name="Kim H."/>
            <person name="Gan S."/>
            <person name="Zhao Y."/>
            <person name="Li J."/>
            <person name="Yi K."/>
            <person name="Feng H."/>
            <person name="Zhu P."/>
            <person name="Li B."/>
            <person name="Liu Q."/>
            <person name="Fairley S."/>
            <person name="Magor K.E."/>
            <person name="Du Z."/>
            <person name="Hu X."/>
            <person name="Goodman L."/>
            <person name="Tafer H."/>
            <person name="Vignal A."/>
            <person name="Lee T."/>
            <person name="Kim K.W."/>
            <person name="Sheng Z."/>
            <person name="An Y."/>
            <person name="Searle S."/>
            <person name="Herrero J."/>
            <person name="Groenen M.A."/>
            <person name="Crooijmans R.P."/>
            <person name="Faraut T."/>
            <person name="Cai Q."/>
            <person name="Webster R.G."/>
            <person name="Aldridge J.R."/>
            <person name="Warren W.C."/>
            <person name="Bartschat S."/>
            <person name="Kehr S."/>
            <person name="Marz M."/>
            <person name="Stadler P.F."/>
            <person name="Smith J."/>
            <person name="Kraus R.H."/>
            <person name="Zhao Y."/>
            <person name="Ren L."/>
            <person name="Fei J."/>
            <person name="Morisson M."/>
            <person name="Kaiser P."/>
            <person name="Griffin D.K."/>
            <person name="Rao M."/>
            <person name="Pitel F."/>
            <person name="Wang J."/>
            <person name="Li N."/>
        </authorList>
    </citation>
    <scope>NUCLEOTIDE SEQUENCE [LARGE SCALE GENOMIC DNA]</scope>
</reference>
<proteinExistence type="predicted"/>
<gene>
    <name evidence="2" type="ORF">Anapl_12404</name>
</gene>
<dbReference type="AlphaFoldDB" id="R0JZW3"/>
<evidence type="ECO:0000256" key="1">
    <source>
        <dbReference type="SAM" id="SignalP"/>
    </source>
</evidence>
<name>R0JZW3_ANAPL</name>
<keyword evidence="3" id="KW-1185">Reference proteome</keyword>
<evidence type="ECO:0000313" key="3">
    <source>
        <dbReference type="Proteomes" id="UP000296049"/>
    </source>
</evidence>